<dbReference type="EMBL" id="WTYB01000001">
    <property type="protein sequence ID" value="MXP37710.1"/>
    <property type="molecule type" value="Genomic_DNA"/>
</dbReference>
<evidence type="ECO:0000313" key="3">
    <source>
        <dbReference type="EMBL" id="MXP37710.1"/>
    </source>
</evidence>
<dbReference type="InterPro" id="IPR030972">
    <property type="entry name" value="UrcA_uranyl"/>
</dbReference>
<dbReference type="Proteomes" id="UP000430021">
    <property type="component" value="Unassembled WGS sequence"/>
</dbReference>
<sequence length="107" mass="11193">MKPLAKTLTHALAALGLAGAAMSPALAGDTQKTTIRVSTADIDLGTAKGQKILDKRVEKAVRQVCRTTSLTTGSRMMSQDALACLAKARSDAKQQVAARTLEQQRGG</sequence>
<evidence type="ECO:0000313" key="2">
    <source>
        <dbReference type="EMBL" id="MBB3774645.1"/>
    </source>
</evidence>
<keyword evidence="5" id="KW-1185">Reference proteome</keyword>
<keyword evidence="1" id="KW-0732">Signal</keyword>
<reference evidence="3 4" key="1">
    <citation type="submission" date="2019-12" db="EMBL/GenBank/DDBJ databases">
        <title>Genomic-based taxomic classification of the family Erythrobacteraceae.</title>
        <authorList>
            <person name="Xu L."/>
        </authorList>
    </citation>
    <scope>NUCLEOTIDE SEQUENCE [LARGE SCALE GENOMIC DNA]</scope>
    <source>
        <strain evidence="3 4">JCM 10282</strain>
    </source>
</reference>
<evidence type="ECO:0000313" key="4">
    <source>
        <dbReference type="Proteomes" id="UP000430021"/>
    </source>
</evidence>
<evidence type="ECO:0000313" key="5">
    <source>
        <dbReference type="Proteomes" id="UP000548685"/>
    </source>
</evidence>
<dbReference type="EMBL" id="JACICE010000001">
    <property type="protein sequence ID" value="MBB3774645.1"/>
    <property type="molecule type" value="Genomic_DNA"/>
</dbReference>
<reference evidence="2 5" key="2">
    <citation type="submission" date="2020-08" db="EMBL/GenBank/DDBJ databases">
        <title>Genomic Encyclopedia of Type Strains, Phase IV (KMG-IV): sequencing the most valuable type-strain genomes for metagenomic binning, comparative biology and taxonomic classification.</title>
        <authorList>
            <person name="Goeker M."/>
        </authorList>
    </citation>
    <scope>NUCLEOTIDE SEQUENCE [LARGE SCALE GENOMIC DNA]</scope>
    <source>
        <strain evidence="2 5">DSM 8510</strain>
    </source>
</reference>
<comment type="caution">
    <text evidence="3">The sequence shown here is derived from an EMBL/GenBank/DDBJ whole genome shotgun (WGS) entry which is preliminary data.</text>
</comment>
<feature type="chain" id="PRO_5026184338" evidence="1">
    <location>
        <begin position="28"/>
        <end position="107"/>
    </location>
</feature>
<name>A0A6I4UFL1_9SPHN</name>
<protein>
    <submittedName>
        <fullName evidence="3">UrcA family protein</fullName>
    </submittedName>
</protein>
<evidence type="ECO:0000256" key="1">
    <source>
        <dbReference type="SAM" id="SignalP"/>
    </source>
</evidence>
<proteinExistence type="predicted"/>
<accession>A0A6I4UFL1</accession>
<dbReference type="Proteomes" id="UP000548685">
    <property type="component" value="Unassembled WGS sequence"/>
</dbReference>
<dbReference type="AlphaFoldDB" id="A0A6I4UFL1"/>
<gene>
    <name evidence="2" type="ORF">FHS52_000588</name>
    <name evidence="3" type="ORF">GRI59_03650</name>
</gene>
<dbReference type="NCBIfam" id="TIGR04433">
    <property type="entry name" value="UrcA_uranyl"/>
    <property type="match status" value="1"/>
</dbReference>
<dbReference type="RefSeq" id="WP_160759825.1">
    <property type="nucleotide sequence ID" value="NZ_BAAADZ010000002.1"/>
</dbReference>
<dbReference type="OrthoDB" id="7450905at2"/>
<organism evidence="3 4">
    <name type="scientific">Erythrobacter ramosus</name>
    <dbReference type="NCBI Taxonomy" id="35811"/>
    <lineage>
        <taxon>Bacteria</taxon>
        <taxon>Pseudomonadati</taxon>
        <taxon>Pseudomonadota</taxon>
        <taxon>Alphaproteobacteria</taxon>
        <taxon>Sphingomonadales</taxon>
        <taxon>Erythrobacteraceae</taxon>
        <taxon>Erythrobacter/Porphyrobacter group</taxon>
        <taxon>Erythrobacter</taxon>
    </lineage>
</organism>
<feature type="signal peptide" evidence="1">
    <location>
        <begin position="1"/>
        <end position="27"/>
    </location>
</feature>